<dbReference type="RefSeq" id="WP_041752241.1">
    <property type="nucleotide sequence ID" value="NZ_CP007806.1"/>
</dbReference>
<dbReference type="EMBL" id="CP007806">
    <property type="protein sequence ID" value="AIG27316.1"/>
    <property type="molecule type" value="Genomic_DNA"/>
</dbReference>
<name>A0A075R7C6_BRELA</name>
<dbReference type="AlphaFoldDB" id="A0A075R7C6"/>
<dbReference type="SUPFAM" id="SSF52540">
    <property type="entry name" value="P-loop containing nucleoside triphosphate hydrolases"/>
    <property type="match status" value="1"/>
</dbReference>
<dbReference type="PROSITE" id="PS50893">
    <property type="entry name" value="ABC_TRANSPORTER_2"/>
    <property type="match status" value="1"/>
</dbReference>
<feature type="domain" description="ABC transporter" evidence="5">
    <location>
        <begin position="8"/>
        <end position="218"/>
    </location>
</feature>
<accession>A0A075R7C6</accession>
<keyword evidence="7" id="KW-1185">Reference proteome</keyword>
<dbReference type="InterPro" id="IPR050319">
    <property type="entry name" value="ABC_transp_ATP-bind"/>
</dbReference>
<keyword evidence="2" id="KW-0813">Transport</keyword>
<evidence type="ECO:0000256" key="2">
    <source>
        <dbReference type="ARBA" id="ARBA00022448"/>
    </source>
</evidence>
<dbReference type="GO" id="GO:0055085">
    <property type="term" value="P:transmembrane transport"/>
    <property type="evidence" value="ECO:0007669"/>
    <property type="project" value="UniProtKB-ARBA"/>
</dbReference>
<evidence type="ECO:0000256" key="1">
    <source>
        <dbReference type="ARBA" id="ARBA00005417"/>
    </source>
</evidence>
<evidence type="ECO:0000313" key="7">
    <source>
        <dbReference type="Proteomes" id="UP000005850"/>
    </source>
</evidence>
<dbReference type="Pfam" id="PF00005">
    <property type="entry name" value="ABC_tran"/>
    <property type="match status" value="1"/>
</dbReference>
<dbReference type="eggNOG" id="COG4172">
    <property type="taxonomic scope" value="Bacteria"/>
</dbReference>
<evidence type="ECO:0000256" key="4">
    <source>
        <dbReference type="ARBA" id="ARBA00022840"/>
    </source>
</evidence>
<dbReference type="GO" id="GO:0005524">
    <property type="term" value="F:ATP binding"/>
    <property type="evidence" value="ECO:0007669"/>
    <property type="project" value="UniProtKB-KW"/>
</dbReference>
<evidence type="ECO:0000256" key="3">
    <source>
        <dbReference type="ARBA" id="ARBA00022741"/>
    </source>
</evidence>
<dbReference type="KEGG" id="blr:BRLA_c030040"/>
<keyword evidence="4 6" id="KW-0067">ATP-binding</keyword>
<dbReference type="HOGENOM" id="CLU_000604_1_23_9"/>
<dbReference type="STRING" id="1042163.BRLA_c030040"/>
<dbReference type="PANTHER" id="PTHR43776:SF7">
    <property type="entry name" value="D,D-DIPEPTIDE TRANSPORT ATP-BINDING PROTEIN DDPF-RELATED"/>
    <property type="match status" value="1"/>
</dbReference>
<protein>
    <submittedName>
        <fullName evidence="6">Nickel import ATP-binding protein NikE</fullName>
        <ecNumber evidence="6">3.6.3.24</ecNumber>
    </submittedName>
</protein>
<evidence type="ECO:0000259" key="5">
    <source>
        <dbReference type="PROSITE" id="PS50893"/>
    </source>
</evidence>
<evidence type="ECO:0000313" key="6">
    <source>
        <dbReference type="EMBL" id="AIG27316.1"/>
    </source>
</evidence>
<gene>
    <name evidence="6" type="primary">nikE_2</name>
    <name evidence="6" type="ORF">BRLA_c030040</name>
</gene>
<dbReference type="Proteomes" id="UP000005850">
    <property type="component" value="Chromosome"/>
</dbReference>
<keyword evidence="6" id="KW-0378">Hydrolase</keyword>
<sequence length="218" mass="24975">MKENTSLLKISQLTKTYGNQLIFKNLDLLVDTGEWVGIVGENGAGKSTFVRIITGLEKYSHGQIYLDGRTMATFSKKEWVQQIQLVTQYTRRALDPTKTIKQLLFEPLKQFQLARKEEYLPKVESVLSRCNLSVDILAKRSLEISGGQYQRICIALALLVQPKLLICDEATSSLDKINELWIIKLLKEQENMAVLFISHNKKLLKEVCDHSIQLEDYK</sequence>
<keyword evidence="3" id="KW-0547">Nucleotide-binding</keyword>
<dbReference type="GO" id="GO:0016887">
    <property type="term" value="F:ATP hydrolysis activity"/>
    <property type="evidence" value="ECO:0007669"/>
    <property type="project" value="InterPro"/>
</dbReference>
<dbReference type="SMART" id="SM00382">
    <property type="entry name" value="AAA"/>
    <property type="match status" value="1"/>
</dbReference>
<dbReference type="InterPro" id="IPR003439">
    <property type="entry name" value="ABC_transporter-like_ATP-bd"/>
</dbReference>
<dbReference type="Gene3D" id="3.40.50.300">
    <property type="entry name" value="P-loop containing nucleotide triphosphate hydrolases"/>
    <property type="match status" value="1"/>
</dbReference>
<proteinExistence type="inferred from homology"/>
<dbReference type="PANTHER" id="PTHR43776">
    <property type="entry name" value="TRANSPORT ATP-BINDING PROTEIN"/>
    <property type="match status" value="1"/>
</dbReference>
<dbReference type="EC" id="3.6.3.24" evidence="6"/>
<organism evidence="6 7">
    <name type="scientific">Brevibacillus laterosporus LMG 15441</name>
    <dbReference type="NCBI Taxonomy" id="1042163"/>
    <lineage>
        <taxon>Bacteria</taxon>
        <taxon>Bacillati</taxon>
        <taxon>Bacillota</taxon>
        <taxon>Bacilli</taxon>
        <taxon>Bacillales</taxon>
        <taxon>Paenibacillaceae</taxon>
        <taxon>Brevibacillus</taxon>
    </lineage>
</organism>
<comment type="similarity">
    <text evidence="1">Belongs to the ABC transporter superfamily.</text>
</comment>
<reference evidence="6 7" key="1">
    <citation type="journal article" date="2011" name="J. Bacteriol.">
        <title>Genome sequence of Brevibacillus laterosporus LMG 15441, a pathogen of invertebrates.</title>
        <authorList>
            <person name="Djukic M."/>
            <person name="Poehlein A."/>
            <person name="Thurmer A."/>
            <person name="Daniel R."/>
        </authorList>
    </citation>
    <scope>NUCLEOTIDE SEQUENCE [LARGE SCALE GENOMIC DNA]</scope>
    <source>
        <strain evidence="6 7">LMG 15441</strain>
    </source>
</reference>
<dbReference type="InterPro" id="IPR027417">
    <property type="entry name" value="P-loop_NTPase"/>
</dbReference>
<dbReference type="InterPro" id="IPR003593">
    <property type="entry name" value="AAA+_ATPase"/>
</dbReference>